<dbReference type="InterPro" id="IPR034907">
    <property type="entry name" value="NDK-like_dom"/>
</dbReference>
<feature type="domain" description="Nucleoside diphosphate kinase-like" evidence="3">
    <location>
        <begin position="130"/>
        <end position="246"/>
    </location>
</feature>
<dbReference type="GO" id="GO:0003341">
    <property type="term" value="P:cilium movement"/>
    <property type="evidence" value="ECO:0007669"/>
    <property type="project" value="TreeGrafter"/>
</dbReference>
<dbReference type="Gene3D" id="3.30.70.141">
    <property type="entry name" value="Nucleoside diphosphate kinase-like domain"/>
    <property type="match status" value="1"/>
</dbReference>
<dbReference type="PANTHER" id="PTHR46161">
    <property type="entry name" value="NUCLEOSIDE DIPHOSPHATE KINASE"/>
    <property type="match status" value="1"/>
</dbReference>
<reference evidence="4" key="1">
    <citation type="submission" date="2022-01" db="EMBL/GenBank/DDBJ databases">
        <authorList>
            <person name="King R."/>
        </authorList>
    </citation>
    <scope>NUCLEOTIDE SEQUENCE</scope>
</reference>
<evidence type="ECO:0000256" key="2">
    <source>
        <dbReference type="PROSITE-ProRule" id="PRU00706"/>
    </source>
</evidence>
<proteinExistence type="inferred from homology"/>
<dbReference type="AlphaFoldDB" id="A0A9P0GR60"/>
<gene>
    <name evidence="4" type="ORF">CEUTPL_LOCUS9401</name>
</gene>
<comment type="similarity">
    <text evidence="1 2">Belongs to the NDK family.</text>
</comment>
<sequence length="309" mass="35131">MSMSTASSTYSEFKDKEVQTVIKVFPFVLPSFVNRASVTAGKKVSTSVIADPSPVNYQFYHLLQYCPYHDIQLDSLRVIDLPRETRLQFNTRTFSEETLKRISLADDDGVAEVCDDLLLRLRTGNRSTFRETATQTDLTQRTVHLSPEQVSEVYEKYYGTPTFPHMVVTVSAAPILVLSLQALKAVEKWKTMIGPAGTLREEWFFPRSVRYRFGLLGDFPNALHGSEGANDARRENRYFYPRDIQEPLPFEAAKVKDYITTFIKPILLKGLAEIVHKKPIDPVISLAEWLLLHNPNQPEVADFIALTPT</sequence>
<dbReference type="Gene3D" id="1.20.890.10">
    <property type="entry name" value="cAMP-dependent protein kinase regulatory subunit, dimerization-anchoring domain"/>
    <property type="match status" value="1"/>
</dbReference>
<comment type="caution">
    <text evidence="2">Lacks conserved residue(s) required for the propagation of feature annotation.</text>
</comment>
<dbReference type="GO" id="GO:1902176">
    <property type="term" value="P:negative regulation of oxidative stress-induced intrinsic apoptotic signaling pathway"/>
    <property type="evidence" value="ECO:0007669"/>
    <property type="project" value="TreeGrafter"/>
</dbReference>
<organism evidence="4 5">
    <name type="scientific">Ceutorhynchus assimilis</name>
    <name type="common">cabbage seed weevil</name>
    <dbReference type="NCBI Taxonomy" id="467358"/>
    <lineage>
        <taxon>Eukaryota</taxon>
        <taxon>Metazoa</taxon>
        <taxon>Ecdysozoa</taxon>
        <taxon>Arthropoda</taxon>
        <taxon>Hexapoda</taxon>
        <taxon>Insecta</taxon>
        <taxon>Pterygota</taxon>
        <taxon>Neoptera</taxon>
        <taxon>Endopterygota</taxon>
        <taxon>Coleoptera</taxon>
        <taxon>Polyphaga</taxon>
        <taxon>Cucujiformia</taxon>
        <taxon>Curculionidae</taxon>
        <taxon>Ceutorhynchinae</taxon>
        <taxon>Ceutorhynchus</taxon>
    </lineage>
</organism>
<dbReference type="Pfam" id="PF05186">
    <property type="entry name" value="Dpy-30"/>
    <property type="match status" value="1"/>
</dbReference>
<dbReference type="Pfam" id="PF00334">
    <property type="entry name" value="NDK"/>
    <property type="match status" value="1"/>
</dbReference>
<protein>
    <recommendedName>
        <fullName evidence="3">Nucleoside diphosphate kinase-like domain-containing protein</fullName>
    </recommendedName>
</protein>
<keyword evidence="5" id="KW-1185">Reference proteome</keyword>
<evidence type="ECO:0000256" key="1">
    <source>
        <dbReference type="ARBA" id="ARBA00008142"/>
    </source>
</evidence>
<dbReference type="SUPFAM" id="SSF54919">
    <property type="entry name" value="Nucleoside diphosphate kinase, NDK"/>
    <property type="match status" value="1"/>
</dbReference>
<dbReference type="InterPro" id="IPR007858">
    <property type="entry name" value="Dpy-30_motif"/>
</dbReference>
<accession>A0A9P0GR60</accession>
<dbReference type="Proteomes" id="UP001152799">
    <property type="component" value="Chromosome 5"/>
</dbReference>
<dbReference type="PROSITE" id="PS51374">
    <property type="entry name" value="NDPK_LIKE"/>
    <property type="match status" value="1"/>
</dbReference>
<evidence type="ECO:0000259" key="3">
    <source>
        <dbReference type="SMART" id="SM00562"/>
    </source>
</evidence>
<evidence type="ECO:0000313" key="4">
    <source>
        <dbReference type="EMBL" id="CAH1130796.1"/>
    </source>
</evidence>
<dbReference type="GO" id="GO:0005929">
    <property type="term" value="C:cilium"/>
    <property type="evidence" value="ECO:0007669"/>
    <property type="project" value="TreeGrafter"/>
</dbReference>
<dbReference type="OrthoDB" id="1729737at2759"/>
<evidence type="ECO:0000313" key="5">
    <source>
        <dbReference type="Proteomes" id="UP001152799"/>
    </source>
</evidence>
<dbReference type="EMBL" id="OU892281">
    <property type="protein sequence ID" value="CAH1130796.1"/>
    <property type="molecule type" value="Genomic_DNA"/>
</dbReference>
<dbReference type="InterPro" id="IPR036850">
    <property type="entry name" value="NDK-like_dom_sf"/>
</dbReference>
<dbReference type="SMART" id="SM00562">
    <property type="entry name" value="NDK"/>
    <property type="match status" value="1"/>
</dbReference>
<dbReference type="PANTHER" id="PTHR46161:SF1">
    <property type="entry name" value="NUCLEOSIDE DIPHOSPHATE KINASE HOMOLOG 5"/>
    <property type="match status" value="1"/>
</dbReference>
<dbReference type="CDD" id="cd22970">
    <property type="entry name" value="DD_NDKH5-like"/>
    <property type="match status" value="1"/>
</dbReference>
<name>A0A9P0GR60_9CUCU</name>